<name>A0A8X6IFQ4_9ARAC</name>
<dbReference type="AlphaFoldDB" id="A0A8X6IFQ4"/>
<evidence type="ECO:0000313" key="2">
    <source>
        <dbReference type="Proteomes" id="UP000886998"/>
    </source>
</evidence>
<protein>
    <submittedName>
        <fullName evidence="1">Uncharacterized protein</fullName>
    </submittedName>
</protein>
<dbReference type="EMBL" id="BMAV01025643">
    <property type="protein sequence ID" value="GFS43200.1"/>
    <property type="molecule type" value="Genomic_DNA"/>
</dbReference>
<sequence>MLKLEKKLQTIEEVSENPKILEMYNPPNVNDVYKAPLDPEEQEVELEAINNYHEETRDFSRVKENIDRMLEKAKQNIRQYKKRQEETTI</sequence>
<keyword evidence="2" id="KW-1185">Reference proteome</keyword>
<accession>A0A8X6IFQ4</accession>
<evidence type="ECO:0000313" key="1">
    <source>
        <dbReference type="EMBL" id="GFS43200.1"/>
    </source>
</evidence>
<dbReference type="Proteomes" id="UP000886998">
    <property type="component" value="Unassembled WGS sequence"/>
</dbReference>
<gene>
    <name evidence="1" type="ORF">TNIN_19491</name>
</gene>
<organism evidence="1 2">
    <name type="scientific">Trichonephila inaurata madagascariensis</name>
    <dbReference type="NCBI Taxonomy" id="2747483"/>
    <lineage>
        <taxon>Eukaryota</taxon>
        <taxon>Metazoa</taxon>
        <taxon>Ecdysozoa</taxon>
        <taxon>Arthropoda</taxon>
        <taxon>Chelicerata</taxon>
        <taxon>Arachnida</taxon>
        <taxon>Araneae</taxon>
        <taxon>Araneomorphae</taxon>
        <taxon>Entelegynae</taxon>
        <taxon>Araneoidea</taxon>
        <taxon>Nephilidae</taxon>
        <taxon>Trichonephila</taxon>
        <taxon>Trichonephila inaurata</taxon>
    </lineage>
</organism>
<comment type="caution">
    <text evidence="1">The sequence shown here is derived from an EMBL/GenBank/DDBJ whole genome shotgun (WGS) entry which is preliminary data.</text>
</comment>
<reference evidence="1" key="1">
    <citation type="submission" date="2020-08" db="EMBL/GenBank/DDBJ databases">
        <title>Multicomponent nature underlies the extraordinary mechanical properties of spider dragline silk.</title>
        <authorList>
            <person name="Kono N."/>
            <person name="Nakamura H."/>
            <person name="Mori M."/>
            <person name="Yoshida Y."/>
            <person name="Ohtoshi R."/>
            <person name="Malay A.D."/>
            <person name="Moran D.A.P."/>
            <person name="Tomita M."/>
            <person name="Numata K."/>
            <person name="Arakawa K."/>
        </authorList>
    </citation>
    <scope>NUCLEOTIDE SEQUENCE</scope>
</reference>
<proteinExistence type="predicted"/>